<keyword evidence="4" id="KW-1003">Cell membrane</keyword>
<keyword evidence="5 10" id="KW-0812">Transmembrane</keyword>
<dbReference type="InterPro" id="IPR002523">
    <property type="entry name" value="MgTranspt_CorA/ZnTranspt_ZntB"/>
</dbReference>
<evidence type="ECO:0000256" key="8">
    <source>
        <dbReference type="SAM" id="Coils"/>
    </source>
</evidence>
<dbReference type="Gene3D" id="1.20.58.340">
    <property type="entry name" value="Magnesium transport protein CorA, transmembrane region"/>
    <property type="match status" value="2"/>
</dbReference>
<comment type="similarity">
    <text evidence="2">Belongs to the CorA metal ion transporter (MIT) (TC 1.A.35) family.</text>
</comment>
<evidence type="ECO:0000256" key="5">
    <source>
        <dbReference type="ARBA" id="ARBA00022692"/>
    </source>
</evidence>
<evidence type="ECO:0000313" key="13">
    <source>
        <dbReference type="Proteomes" id="UP000789595"/>
    </source>
</evidence>
<accession>A0A8J2WFE5</accession>
<evidence type="ECO:0000256" key="10">
    <source>
        <dbReference type="SAM" id="Phobius"/>
    </source>
</evidence>
<dbReference type="InterPro" id="IPR011992">
    <property type="entry name" value="EF-hand-dom_pair"/>
</dbReference>
<evidence type="ECO:0000256" key="6">
    <source>
        <dbReference type="ARBA" id="ARBA00022989"/>
    </source>
</evidence>
<feature type="transmembrane region" description="Helical" evidence="10">
    <location>
        <begin position="461"/>
        <end position="484"/>
    </location>
</feature>
<keyword evidence="13" id="KW-1185">Reference proteome</keyword>
<dbReference type="PROSITE" id="PS50222">
    <property type="entry name" value="EF_HAND_2"/>
    <property type="match status" value="1"/>
</dbReference>
<keyword evidence="8" id="KW-0175">Coiled coil</keyword>
<dbReference type="InterPro" id="IPR045863">
    <property type="entry name" value="CorA_TM1_TM2"/>
</dbReference>
<feature type="transmembrane region" description="Helical" evidence="10">
    <location>
        <begin position="427"/>
        <end position="449"/>
    </location>
</feature>
<dbReference type="AlphaFoldDB" id="A0A8J2WFE5"/>
<dbReference type="PANTHER" id="PTHR46494">
    <property type="entry name" value="CORA FAMILY METAL ION TRANSPORTER (EUROFUNG)"/>
    <property type="match status" value="1"/>
</dbReference>
<dbReference type="InterPro" id="IPR045861">
    <property type="entry name" value="CorA_cytoplasmic_dom"/>
</dbReference>
<evidence type="ECO:0000256" key="7">
    <source>
        <dbReference type="ARBA" id="ARBA00023136"/>
    </source>
</evidence>
<dbReference type="InterPro" id="IPR002048">
    <property type="entry name" value="EF_hand_dom"/>
</dbReference>
<evidence type="ECO:0000313" key="12">
    <source>
        <dbReference type="EMBL" id="CAH0366330.1"/>
    </source>
</evidence>
<feature type="domain" description="EF-hand" evidence="11">
    <location>
        <begin position="62"/>
        <end position="97"/>
    </location>
</feature>
<dbReference type="GO" id="GO:0015095">
    <property type="term" value="F:magnesium ion transmembrane transporter activity"/>
    <property type="evidence" value="ECO:0007669"/>
    <property type="project" value="TreeGrafter"/>
</dbReference>
<dbReference type="PANTHER" id="PTHR46494:SF1">
    <property type="entry name" value="CORA FAMILY METAL ION TRANSPORTER (EUROFUNG)"/>
    <property type="match status" value="1"/>
</dbReference>
<dbReference type="EMBL" id="CAKKNE010000001">
    <property type="protein sequence ID" value="CAH0366330.1"/>
    <property type="molecule type" value="Genomic_DNA"/>
</dbReference>
<evidence type="ECO:0000256" key="3">
    <source>
        <dbReference type="ARBA" id="ARBA00022448"/>
    </source>
</evidence>
<protein>
    <recommendedName>
        <fullName evidence="11">EF-hand domain-containing protein</fullName>
    </recommendedName>
</protein>
<dbReference type="GO" id="GO:0005509">
    <property type="term" value="F:calcium ion binding"/>
    <property type="evidence" value="ECO:0007669"/>
    <property type="project" value="InterPro"/>
</dbReference>
<evidence type="ECO:0000256" key="4">
    <source>
        <dbReference type="ARBA" id="ARBA00022475"/>
    </source>
</evidence>
<sequence length="500" mass="56291">MSSSENALPTPPTPHGPLLAPSHHRTSSTLQRHLETALAPATLNKRSASVTDQIELEEWWSLTPERLRRIFKEVDVDNDGRLPFACLVDSLRRYDLAAQEQDVTDTLTKLRSPSSDGEDDFARAWRRKSTTEVTEDEFLAAAKQLMVAKVFAAARRKKPLVSLVDFGLDDIDIGDDVEVTKAWLARPSTKRTRWVEIRGDETALRLLGIEYALHPLALEDALRPSQRPKEERYETHAQIVVPRFVVHGDALAPQVATENVSIFVAGESLVTYAASTQAPAWSRRVRAELACSFTKLREEGSNFLAYRVLDAVLDSGAPAVAALRGSIARQRDILRRSKYSSNDAGATLQRIKCDLEQILRLLRPLARVLMTLVQDDDVVDHRYNSYIEDAGENVAELEDDIAAALSDIERLAEESELYFQRSQEKTIYVLTTVTAIFLPLQFVTGLFGMNFKYMPQLNDRGAYYLLLLIMTIYTVLALLLVWWCSSGRRRSLKHHDIEAA</sequence>
<dbReference type="SUPFAM" id="SSF143865">
    <property type="entry name" value="CorA soluble domain-like"/>
    <property type="match status" value="1"/>
</dbReference>
<keyword evidence="6 10" id="KW-1133">Transmembrane helix</keyword>
<name>A0A8J2WFE5_9STRA</name>
<dbReference type="SUPFAM" id="SSF47473">
    <property type="entry name" value="EF-hand"/>
    <property type="match status" value="1"/>
</dbReference>
<comment type="caution">
    <text evidence="12">The sequence shown here is derived from an EMBL/GenBank/DDBJ whole genome shotgun (WGS) entry which is preliminary data.</text>
</comment>
<organism evidence="12 13">
    <name type="scientific">Pelagomonas calceolata</name>
    <dbReference type="NCBI Taxonomy" id="35677"/>
    <lineage>
        <taxon>Eukaryota</taxon>
        <taxon>Sar</taxon>
        <taxon>Stramenopiles</taxon>
        <taxon>Ochrophyta</taxon>
        <taxon>Pelagophyceae</taxon>
        <taxon>Pelagomonadales</taxon>
        <taxon>Pelagomonadaceae</taxon>
        <taxon>Pelagomonas</taxon>
    </lineage>
</organism>
<dbReference type="Gene3D" id="3.30.460.20">
    <property type="entry name" value="CorA soluble domain-like"/>
    <property type="match status" value="1"/>
</dbReference>
<dbReference type="SUPFAM" id="SSF144083">
    <property type="entry name" value="Magnesium transport protein CorA, transmembrane region"/>
    <property type="match status" value="1"/>
</dbReference>
<keyword evidence="3" id="KW-0813">Transport</keyword>
<keyword evidence="7 10" id="KW-0472">Membrane</keyword>
<dbReference type="Pfam" id="PF01544">
    <property type="entry name" value="CorA"/>
    <property type="match status" value="1"/>
</dbReference>
<dbReference type="GO" id="GO:0005886">
    <property type="term" value="C:plasma membrane"/>
    <property type="evidence" value="ECO:0007669"/>
    <property type="project" value="UniProtKB-SubCell"/>
</dbReference>
<dbReference type="Proteomes" id="UP000789595">
    <property type="component" value="Unassembled WGS sequence"/>
</dbReference>
<evidence type="ECO:0000256" key="2">
    <source>
        <dbReference type="ARBA" id="ARBA00009765"/>
    </source>
</evidence>
<dbReference type="GO" id="GO:0050897">
    <property type="term" value="F:cobalt ion binding"/>
    <property type="evidence" value="ECO:0007669"/>
    <property type="project" value="TreeGrafter"/>
</dbReference>
<evidence type="ECO:0000259" key="11">
    <source>
        <dbReference type="PROSITE" id="PS50222"/>
    </source>
</evidence>
<proteinExistence type="inferred from homology"/>
<feature type="region of interest" description="Disordered" evidence="9">
    <location>
        <begin position="1"/>
        <end position="29"/>
    </location>
</feature>
<gene>
    <name evidence="12" type="ORF">PECAL_1P28160</name>
</gene>
<comment type="subcellular location">
    <subcellularLocation>
        <location evidence="1">Cell membrane</location>
        <topology evidence="1">Multi-pass membrane protein</topology>
    </subcellularLocation>
</comment>
<evidence type="ECO:0000256" key="9">
    <source>
        <dbReference type="SAM" id="MobiDB-lite"/>
    </source>
</evidence>
<reference evidence="12" key="1">
    <citation type="submission" date="2021-11" db="EMBL/GenBank/DDBJ databases">
        <authorList>
            <consortium name="Genoscope - CEA"/>
            <person name="William W."/>
        </authorList>
    </citation>
    <scope>NUCLEOTIDE SEQUENCE</scope>
</reference>
<dbReference type="GO" id="GO:0015087">
    <property type="term" value="F:cobalt ion transmembrane transporter activity"/>
    <property type="evidence" value="ECO:0007669"/>
    <property type="project" value="TreeGrafter"/>
</dbReference>
<evidence type="ECO:0000256" key="1">
    <source>
        <dbReference type="ARBA" id="ARBA00004651"/>
    </source>
</evidence>
<dbReference type="OrthoDB" id="165352at2759"/>
<feature type="coiled-coil region" evidence="8">
    <location>
        <begin position="387"/>
        <end position="414"/>
    </location>
</feature>
<dbReference type="GO" id="GO:0000287">
    <property type="term" value="F:magnesium ion binding"/>
    <property type="evidence" value="ECO:0007669"/>
    <property type="project" value="TreeGrafter"/>
</dbReference>